<dbReference type="GO" id="GO:0006004">
    <property type="term" value="P:fucose metabolic process"/>
    <property type="evidence" value="ECO:0007669"/>
    <property type="project" value="UniProtKB-KW"/>
</dbReference>
<dbReference type="Proteomes" id="UP001605036">
    <property type="component" value="Unassembled WGS sequence"/>
</dbReference>
<dbReference type="GO" id="GO:0016757">
    <property type="term" value="F:glycosyltransferase activity"/>
    <property type="evidence" value="ECO:0007669"/>
    <property type="project" value="UniProtKB-KW"/>
</dbReference>
<dbReference type="AlphaFoldDB" id="A0ABD1YUC4"/>
<evidence type="ECO:0000313" key="8">
    <source>
        <dbReference type="EMBL" id="KAL2634288.1"/>
    </source>
</evidence>
<protein>
    <recommendedName>
        <fullName evidence="6">O-fucosyltransferase family protein</fullName>
    </recommendedName>
</protein>
<dbReference type="EMBL" id="JBHFFA010000003">
    <property type="protein sequence ID" value="KAL2634288.1"/>
    <property type="molecule type" value="Genomic_DNA"/>
</dbReference>
<evidence type="ECO:0000256" key="7">
    <source>
        <dbReference type="SAM" id="Phobius"/>
    </source>
</evidence>
<evidence type="ECO:0000256" key="2">
    <source>
        <dbReference type="ARBA" id="ARBA00022676"/>
    </source>
</evidence>
<proteinExistence type="inferred from homology"/>
<comment type="caution">
    <text evidence="8">The sequence shown here is derived from an EMBL/GenBank/DDBJ whole genome shotgun (WGS) entry which is preliminary data.</text>
</comment>
<dbReference type="PANTHER" id="PTHR31818">
    <property type="entry name" value="O-FUCOSYLTRANSFERASE 16"/>
    <property type="match status" value="1"/>
</dbReference>
<evidence type="ECO:0000313" key="9">
    <source>
        <dbReference type="Proteomes" id="UP001605036"/>
    </source>
</evidence>
<evidence type="ECO:0000256" key="5">
    <source>
        <dbReference type="ARBA" id="ARBA00023277"/>
    </source>
</evidence>
<organism evidence="8 9">
    <name type="scientific">Riccia fluitans</name>
    <dbReference type="NCBI Taxonomy" id="41844"/>
    <lineage>
        <taxon>Eukaryota</taxon>
        <taxon>Viridiplantae</taxon>
        <taxon>Streptophyta</taxon>
        <taxon>Embryophyta</taxon>
        <taxon>Marchantiophyta</taxon>
        <taxon>Marchantiopsida</taxon>
        <taxon>Marchantiidae</taxon>
        <taxon>Marchantiales</taxon>
        <taxon>Ricciaceae</taxon>
        <taxon>Riccia</taxon>
    </lineage>
</organism>
<evidence type="ECO:0000256" key="6">
    <source>
        <dbReference type="ARBA" id="ARBA00030350"/>
    </source>
</evidence>
<dbReference type="InterPro" id="IPR019378">
    <property type="entry name" value="GDP-Fuc_O-FucTrfase"/>
</dbReference>
<keyword evidence="3" id="KW-0808">Transferase</keyword>
<accession>A0ABD1YUC4</accession>
<name>A0ABD1YUC4_9MARC</name>
<keyword evidence="7" id="KW-0812">Transmembrane</keyword>
<comment type="similarity">
    <text evidence="1">Belongs to the glycosyltransferase GT106 family.</text>
</comment>
<gene>
    <name evidence="8" type="ORF">R1flu_005767</name>
</gene>
<keyword evidence="4" id="KW-0294">Fucose metabolism</keyword>
<keyword evidence="7" id="KW-0472">Membrane</keyword>
<dbReference type="PANTHER" id="PTHR31818:SF1">
    <property type="entry name" value="O-FUCOSYLTRANSFERASE 16"/>
    <property type="match status" value="1"/>
</dbReference>
<evidence type="ECO:0000256" key="1">
    <source>
        <dbReference type="ARBA" id="ARBA00007737"/>
    </source>
</evidence>
<keyword evidence="2" id="KW-0328">Glycosyltransferase</keyword>
<reference evidence="8 9" key="1">
    <citation type="submission" date="2024-09" db="EMBL/GenBank/DDBJ databases">
        <title>Chromosome-scale assembly of Riccia fluitans.</title>
        <authorList>
            <person name="Paukszto L."/>
            <person name="Sawicki J."/>
            <person name="Karawczyk K."/>
            <person name="Piernik-Szablinska J."/>
            <person name="Szczecinska M."/>
            <person name="Mazdziarz M."/>
        </authorList>
    </citation>
    <scope>NUCLEOTIDE SEQUENCE [LARGE SCALE GENOMIC DNA]</scope>
    <source>
        <strain evidence="8">Rf_01</strain>
        <tissue evidence="8">Aerial parts of the thallus</tissue>
    </source>
</reference>
<dbReference type="Pfam" id="PF10250">
    <property type="entry name" value="O-FucT"/>
    <property type="match status" value="1"/>
</dbReference>
<sequence length="259" mass="29717">MELFDSSDADVYTQQVGKWWGENVASGELYDTQRRDVPSTRGFNTVLQHPDIFATRWRLNLIARCGGVVTIEVVPVRVSPALPLHFFSSLFSMVLITDSVVVARILNATLVVPVLDHKSYWHDPSNFSDIFDVEKFISALTPDVTVINELPFKIEKSVPVYPMRIPRKATPFYYENRVLPKLLSRQVIQLTKFDYRLSNRLEHDLQKLRCRVNYHALHFTSSIGQMGRILVERMRGLGGRYIALHLSLGVFLGFAHFTH</sequence>
<keyword evidence="5" id="KW-0119">Carbohydrate metabolism</keyword>
<keyword evidence="9" id="KW-1185">Reference proteome</keyword>
<evidence type="ECO:0000256" key="3">
    <source>
        <dbReference type="ARBA" id="ARBA00022679"/>
    </source>
</evidence>
<keyword evidence="7" id="KW-1133">Transmembrane helix</keyword>
<evidence type="ECO:0000256" key="4">
    <source>
        <dbReference type="ARBA" id="ARBA00023253"/>
    </source>
</evidence>
<feature type="transmembrane region" description="Helical" evidence="7">
    <location>
        <begin position="238"/>
        <end position="257"/>
    </location>
</feature>